<comment type="caution">
    <text evidence="1">The sequence shown here is derived from an EMBL/GenBank/DDBJ whole genome shotgun (WGS) entry which is preliminary data.</text>
</comment>
<accession>A0A4Y2H2J9</accession>
<keyword evidence="2" id="KW-1185">Reference proteome</keyword>
<evidence type="ECO:0000313" key="2">
    <source>
        <dbReference type="Proteomes" id="UP000499080"/>
    </source>
</evidence>
<dbReference type="Proteomes" id="UP000499080">
    <property type="component" value="Unassembled WGS sequence"/>
</dbReference>
<protein>
    <submittedName>
        <fullName evidence="1">Uncharacterized protein</fullName>
    </submittedName>
</protein>
<sequence length="85" mass="9385">MLRMEAVPASISPNFRTIPAEECLTFDARFCQHKAHRHGGSSMESGLEHIPVTKATPCIEAIAPRTEKSIQFMIASKVILSNLSF</sequence>
<gene>
    <name evidence="1" type="ORF">AVEN_23364_1</name>
</gene>
<dbReference type="AlphaFoldDB" id="A0A4Y2H2J9"/>
<dbReference type="EMBL" id="BGPR01101227">
    <property type="protein sequence ID" value="GBM58968.1"/>
    <property type="molecule type" value="Genomic_DNA"/>
</dbReference>
<name>A0A4Y2H2J9_ARAVE</name>
<reference evidence="1 2" key="1">
    <citation type="journal article" date="2019" name="Sci. Rep.">
        <title>Orb-weaving spider Araneus ventricosus genome elucidates the spidroin gene catalogue.</title>
        <authorList>
            <person name="Kono N."/>
            <person name="Nakamura H."/>
            <person name="Ohtoshi R."/>
            <person name="Moran D.A.P."/>
            <person name="Shinohara A."/>
            <person name="Yoshida Y."/>
            <person name="Fujiwara M."/>
            <person name="Mori M."/>
            <person name="Tomita M."/>
            <person name="Arakawa K."/>
        </authorList>
    </citation>
    <scope>NUCLEOTIDE SEQUENCE [LARGE SCALE GENOMIC DNA]</scope>
</reference>
<organism evidence="1 2">
    <name type="scientific">Araneus ventricosus</name>
    <name type="common">Orbweaver spider</name>
    <name type="synonym">Epeira ventricosa</name>
    <dbReference type="NCBI Taxonomy" id="182803"/>
    <lineage>
        <taxon>Eukaryota</taxon>
        <taxon>Metazoa</taxon>
        <taxon>Ecdysozoa</taxon>
        <taxon>Arthropoda</taxon>
        <taxon>Chelicerata</taxon>
        <taxon>Arachnida</taxon>
        <taxon>Araneae</taxon>
        <taxon>Araneomorphae</taxon>
        <taxon>Entelegynae</taxon>
        <taxon>Araneoidea</taxon>
        <taxon>Araneidae</taxon>
        <taxon>Araneus</taxon>
    </lineage>
</organism>
<proteinExistence type="predicted"/>
<evidence type="ECO:0000313" key="1">
    <source>
        <dbReference type="EMBL" id="GBM58968.1"/>
    </source>
</evidence>